<evidence type="ECO:0000256" key="2">
    <source>
        <dbReference type="ARBA" id="ARBA00022552"/>
    </source>
</evidence>
<feature type="domain" description="RlmM ferredoxin-like" evidence="8">
    <location>
        <begin position="27"/>
        <end position="97"/>
    </location>
</feature>
<evidence type="ECO:0000256" key="4">
    <source>
        <dbReference type="ARBA" id="ARBA00022679"/>
    </source>
</evidence>
<dbReference type="InterPro" id="IPR011224">
    <property type="entry name" value="rRNA_MeTrfase_M"/>
</dbReference>
<evidence type="ECO:0000256" key="1">
    <source>
        <dbReference type="ARBA" id="ARBA00022490"/>
    </source>
</evidence>
<dbReference type="PANTHER" id="PTHR37524">
    <property type="entry name" value="RIBOSOMAL RNA LARGE SUBUNIT METHYLTRANSFERASE M"/>
    <property type="match status" value="1"/>
</dbReference>
<reference evidence="10 11" key="1">
    <citation type="journal article" date="2013" name="Genome Announc.">
        <title>Draft Genome Sequence of Shewanella decolorationis S12, a Dye-Degrading Bacterium Isolated from a Wastewater Treatment Plant.</title>
        <authorList>
            <person name="Xu M."/>
            <person name="Fang Y."/>
            <person name="Liu J."/>
            <person name="Chen X."/>
            <person name="Sun G."/>
            <person name="Guo J."/>
            <person name="Hua Z."/>
            <person name="Tu Q."/>
            <person name="Wu L."/>
            <person name="Zhou J."/>
            <person name="Liu X."/>
        </authorList>
    </citation>
    <scope>NUCLEOTIDE SEQUENCE [LARGE SCALE GENOMIC DNA]</scope>
    <source>
        <strain evidence="10 11">S12</strain>
    </source>
</reference>
<evidence type="ECO:0000313" key="10">
    <source>
        <dbReference type="EMBL" id="ESE40054.1"/>
    </source>
</evidence>
<dbReference type="EC" id="2.1.1.186" evidence="6"/>
<dbReference type="Gene3D" id="3.30.70.2810">
    <property type="match status" value="1"/>
</dbReference>
<organism evidence="10 11">
    <name type="scientific">Shewanella decolorationis S12</name>
    <dbReference type="NCBI Taxonomy" id="1353536"/>
    <lineage>
        <taxon>Bacteria</taxon>
        <taxon>Pseudomonadati</taxon>
        <taxon>Pseudomonadota</taxon>
        <taxon>Gammaproteobacteria</taxon>
        <taxon>Alteromonadales</taxon>
        <taxon>Shewanellaceae</taxon>
        <taxon>Shewanella</taxon>
    </lineage>
</organism>
<feature type="binding site" evidence="6">
    <location>
        <begin position="246"/>
        <end position="249"/>
    </location>
    <ligand>
        <name>S-adenosyl-L-methionine</name>
        <dbReference type="ChEBI" id="CHEBI:59789"/>
    </ligand>
</feature>
<gene>
    <name evidence="6" type="primary">rlmM</name>
    <name evidence="10" type="ORF">SHD_3183</name>
</gene>
<evidence type="ECO:0000313" key="11">
    <source>
        <dbReference type="Proteomes" id="UP000017548"/>
    </source>
</evidence>
<dbReference type="HAMAP" id="MF_01551">
    <property type="entry name" value="23SrRNA_methyltr_M"/>
    <property type="match status" value="1"/>
</dbReference>
<dbReference type="Pfam" id="PF18125">
    <property type="entry name" value="RlmM_FDX"/>
    <property type="match status" value="1"/>
</dbReference>
<feature type="binding site" evidence="6">
    <location>
        <position position="213"/>
    </location>
    <ligand>
        <name>S-adenosyl-L-methionine</name>
        <dbReference type="ChEBI" id="CHEBI:59789"/>
    </ligand>
</feature>
<feature type="binding site" evidence="6">
    <location>
        <position position="285"/>
    </location>
    <ligand>
        <name>S-adenosyl-L-methionine</name>
        <dbReference type="ChEBI" id="CHEBI:59789"/>
    </ligand>
</feature>
<dbReference type="PIRSF" id="PIRSF028774">
    <property type="entry name" value="UCP028774"/>
    <property type="match status" value="1"/>
</dbReference>
<sequence>MCIEIAILAPKSIVGHVYGLDFLRISMKNLFLFCRAGYEKECAAEIQQRAAELNVGGFVKANNNDAYVVYQCFEEDGGDTLVKQLPLDSLIFARQMFAASELLADLPESDRVSPIVAALSEVSKAGELRVETPDTNEAKELSAFCRKFTVPLRQHLKKSGSLLAQENPKRPIIHVCFIGPGRAYVGYSFSNNSSPYFMGIPRLKMAADAPSRSSLKLDEAFAQFVPKEEQEVRVRSGMNAVDLGACPGGWTYQLVRRGMMVSAVDNGPMNEKLMETGQVKHFREDGFRFEPQRKNIYWLVCDMVEKPARVAELIEAWAINGWFKEAIFNLKLPMKSRYKEVMAILNTMQEILKENGINEFQLQCKHLYHDRDEVTVHLWIRPSQAWN</sequence>
<comment type="subunit">
    <text evidence="6">Monomer.</text>
</comment>
<keyword evidence="5 6" id="KW-0949">S-adenosyl-L-methionine</keyword>
<feature type="domain" description="Ribosomal RNA large subunit methyltransferase M THUMP-like" evidence="9">
    <location>
        <begin position="110"/>
        <end position="189"/>
    </location>
</feature>
<comment type="similarity">
    <text evidence="6">Belongs to the class I-like SAM-binding methyltransferase superfamily. RNA methyltransferase RlmE family. RlmM subfamily.</text>
</comment>
<evidence type="ECO:0000259" key="7">
    <source>
        <dbReference type="Pfam" id="PF01728"/>
    </source>
</evidence>
<dbReference type="InterPro" id="IPR029063">
    <property type="entry name" value="SAM-dependent_MTases_sf"/>
</dbReference>
<proteinExistence type="inferred from homology"/>
<evidence type="ECO:0000259" key="9">
    <source>
        <dbReference type="Pfam" id="PF21239"/>
    </source>
</evidence>
<dbReference type="InterPro" id="IPR048646">
    <property type="entry name" value="RlmM_THUMP-like"/>
</dbReference>
<evidence type="ECO:0000256" key="3">
    <source>
        <dbReference type="ARBA" id="ARBA00022603"/>
    </source>
</evidence>
<keyword evidence="11" id="KW-1185">Reference proteome</keyword>
<keyword evidence="1 6" id="KW-0963">Cytoplasm</keyword>
<comment type="caution">
    <text evidence="10">The sequence shown here is derived from an EMBL/GenBank/DDBJ whole genome shotgun (WGS) entry which is preliminary data.</text>
</comment>
<feature type="active site" description="Proton acceptor" evidence="6">
    <location>
        <position position="331"/>
    </location>
</feature>
<dbReference type="GO" id="GO:0032259">
    <property type="term" value="P:methylation"/>
    <property type="evidence" value="ECO:0007669"/>
    <property type="project" value="UniProtKB-KW"/>
</dbReference>
<dbReference type="EMBL" id="AXZL01000073">
    <property type="protein sequence ID" value="ESE40054.1"/>
    <property type="molecule type" value="Genomic_DNA"/>
</dbReference>
<keyword evidence="3 6" id="KW-0489">Methyltransferase</keyword>
<dbReference type="SUPFAM" id="SSF53335">
    <property type="entry name" value="S-adenosyl-L-methionine-dependent methyltransferases"/>
    <property type="match status" value="1"/>
</dbReference>
<comment type="catalytic activity">
    <reaction evidence="6">
        <text>cytidine(2498) in 23S rRNA + S-adenosyl-L-methionine = 2'-O-methylcytidine(2498) in 23S rRNA + S-adenosyl-L-homocysteine + H(+)</text>
        <dbReference type="Rhea" id="RHEA:42788"/>
        <dbReference type="Rhea" id="RHEA-COMP:10244"/>
        <dbReference type="Rhea" id="RHEA-COMP:10245"/>
        <dbReference type="ChEBI" id="CHEBI:15378"/>
        <dbReference type="ChEBI" id="CHEBI:57856"/>
        <dbReference type="ChEBI" id="CHEBI:59789"/>
        <dbReference type="ChEBI" id="CHEBI:74495"/>
        <dbReference type="ChEBI" id="CHEBI:82748"/>
        <dbReference type="EC" id="2.1.1.186"/>
    </reaction>
</comment>
<evidence type="ECO:0000259" key="8">
    <source>
        <dbReference type="Pfam" id="PF18125"/>
    </source>
</evidence>
<dbReference type="InterPro" id="IPR002877">
    <property type="entry name" value="RNA_MeTrfase_FtsJ_dom"/>
</dbReference>
<dbReference type="Gene3D" id="3.30.2300.20">
    <property type="match status" value="1"/>
</dbReference>
<dbReference type="Pfam" id="PF01728">
    <property type="entry name" value="FtsJ"/>
    <property type="match status" value="1"/>
</dbReference>
<keyword evidence="2 6" id="KW-0698">rRNA processing</keyword>
<accession>A0ABN0PJ72</accession>
<dbReference type="Gene3D" id="3.40.50.150">
    <property type="entry name" value="Vaccinia Virus protein VP39"/>
    <property type="match status" value="1"/>
</dbReference>
<dbReference type="Pfam" id="PF21239">
    <property type="entry name" value="RLMM_N"/>
    <property type="match status" value="1"/>
</dbReference>
<feature type="binding site" evidence="6">
    <location>
        <position position="302"/>
    </location>
    <ligand>
        <name>S-adenosyl-L-methionine</name>
        <dbReference type="ChEBI" id="CHEBI:59789"/>
    </ligand>
</feature>
<dbReference type="PANTHER" id="PTHR37524:SF2">
    <property type="entry name" value="RIBOSOMAL RNA METHYLTRANSFERASE FTSJ DOMAIN-CONTAINING PROTEIN"/>
    <property type="match status" value="1"/>
</dbReference>
<dbReference type="Proteomes" id="UP000017548">
    <property type="component" value="Unassembled WGS sequence"/>
</dbReference>
<dbReference type="InterPro" id="IPR040739">
    <property type="entry name" value="RlmM_FDX"/>
</dbReference>
<feature type="binding site" evidence="6">
    <location>
        <position position="265"/>
    </location>
    <ligand>
        <name>S-adenosyl-L-methionine</name>
        <dbReference type="ChEBI" id="CHEBI:59789"/>
    </ligand>
</feature>
<comment type="subcellular location">
    <subcellularLocation>
        <location evidence="6">Cytoplasm</location>
    </subcellularLocation>
</comment>
<evidence type="ECO:0000256" key="6">
    <source>
        <dbReference type="HAMAP-Rule" id="MF_01551"/>
    </source>
</evidence>
<feature type="domain" description="Ribosomal RNA methyltransferase FtsJ" evidence="7">
    <location>
        <begin position="211"/>
        <end position="305"/>
    </location>
</feature>
<name>A0ABN0PJ72_9GAMM</name>
<dbReference type="GO" id="GO:0008168">
    <property type="term" value="F:methyltransferase activity"/>
    <property type="evidence" value="ECO:0007669"/>
    <property type="project" value="UniProtKB-KW"/>
</dbReference>
<dbReference type="NCBIfam" id="NF008734">
    <property type="entry name" value="PRK11760.1"/>
    <property type="match status" value="1"/>
</dbReference>
<keyword evidence="4 6" id="KW-0808">Transferase</keyword>
<protein>
    <recommendedName>
        <fullName evidence="6">Ribosomal RNA large subunit methyltransferase M</fullName>
        <ecNumber evidence="6">2.1.1.186</ecNumber>
    </recommendedName>
    <alternativeName>
        <fullName evidence="6">23S rRNA (cytidine2498-2'-O)-methyltransferase</fullName>
    </alternativeName>
    <alternativeName>
        <fullName evidence="6">23S rRNA 2'-O-ribose methyltransferase RlmM</fullName>
    </alternativeName>
</protein>
<comment type="function">
    <text evidence="6">Catalyzes the 2'-O-methylation at nucleotide C2498 in 23S rRNA.</text>
</comment>
<evidence type="ECO:0000256" key="5">
    <source>
        <dbReference type="ARBA" id="ARBA00022691"/>
    </source>
</evidence>